<name>A0ACC6M2Y3_9BACI</name>
<gene>
    <name evidence="1" type="ORF">SH601_04350</name>
</gene>
<sequence length="243" mass="28015">MYKQTVYFLMIMMAVFMVGCNNESSLEPEDPNIEPQNVSFGGPDEEIPVNPGREQNIFEDANPSKWFRQEDRNYGADVRNRQTTQEKMRQTEENMETEVQDEDYLDRNEEPESFDRPSLDGYVQKVVELTNQARNENGVDTVNFDHDVANVAQNKAEEMADRNYFSHTSPTYGSPFDMLKAFDVEYTRASENIAAGQSTPEEVVESWLHSEGHRKNLLDPNVSHIGVGYSPDGNYWTQMFIRK</sequence>
<dbReference type="Proteomes" id="UP001277972">
    <property type="component" value="Unassembled WGS sequence"/>
</dbReference>
<evidence type="ECO:0000313" key="1">
    <source>
        <dbReference type="EMBL" id="MDX8045212.1"/>
    </source>
</evidence>
<dbReference type="EMBL" id="JAWZSR010000002">
    <property type="protein sequence ID" value="MDX8045212.1"/>
    <property type="molecule type" value="Genomic_DNA"/>
</dbReference>
<reference evidence="1" key="1">
    <citation type="submission" date="2023-11" db="EMBL/GenBank/DDBJ databases">
        <title>Gracilibacillus pellucida a moderately halophilic bacterium isolated from saline soil in Xinjiang province.</title>
        <authorList>
            <person name="Zhang Z."/>
            <person name="Tan F."/>
            <person name="Wang Y."/>
            <person name="Xia M."/>
        </authorList>
    </citation>
    <scope>NUCLEOTIDE SEQUENCE</scope>
    <source>
        <strain evidence="1">S3-1-1</strain>
    </source>
</reference>
<comment type="caution">
    <text evidence="1">The sequence shown here is derived from an EMBL/GenBank/DDBJ whole genome shotgun (WGS) entry which is preliminary data.</text>
</comment>
<evidence type="ECO:0000313" key="2">
    <source>
        <dbReference type="Proteomes" id="UP001277972"/>
    </source>
</evidence>
<accession>A0ACC6M2Y3</accession>
<organism evidence="1 2">
    <name type="scientific">Gracilibacillus pellucidus</name>
    <dbReference type="NCBI Taxonomy" id="3095368"/>
    <lineage>
        <taxon>Bacteria</taxon>
        <taxon>Bacillati</taxon>
        <taxon>Bacillota</taxon>
        <taxon>Bacilli</taxon>
        <taxon>Bacillales</taxon>
        <taxon>Bacillaceae</taxon>
        <taxon>Gracilibacillus</taxon>
    </lineage>
</organism>
<protein>
    <submittedName>
        <fullName evidence="1">CAP domain-containing protein</fullName>
    </submittedName>
</protein>
<keyword evidence="2" id="KW-1185">Reference proteome</keyword>
<proteinExistence type="predicted"/>